<evidence type="ECO:0000313" key="3">
    <source>
        <dbReference type="Proteomes" id="UP001226577"/>
    </source>
</evidence>
<feature type="domain" description="Transposase IS30-like HTH" evidence="1">
    <location>
        <begin position="51"/>
        <end position="94"/>
    </location>
</feature>
<comment type="caution">
    <text evidence="2">The sequence shown here is derived from an EMBL/GenBank/DDBJ whole genome shotgun (WGS) entry which is preliminary data.</text>
</comment>
<sequence length="200" mass="22992">MSPEAKRRYFELIRQGLSGSAASSQVGVSLSCGSLWFIDAGSVDFVDRPISRRYLTQDDRIEIADGLAAGESVKAIAARIGKSYQSVYREISRNRKPDGRYQPWYAHGQAHQRRLRTRERRLALDKALRDVVAGKLDKHWSPAQISRWLRRRWSKRRSWHVCAETIYEAVYRGLIAAQDSLTLRTGRTYRTAINVTRQDP</sequence>
<dbReference type="InterPro" id="IPR025246">
    <property type="entry name" value="IS30-like_HTH"/>
</dbReference>
<dbReference type="PROSITE" id="PS51257">
    <property type="entry name" value="PROKAR_LIPOPROTEIN"/>
    <property type="match status" value="1"/>
</dbReference>
<dbReference type="PANTHER" id="PTHR10948:SF23">
    <property type="entry name" value="TRANSPOSASE INSI FOR INSERTION SEQUENCE ELEMENT IS30A-RELATED"/>
    <property type="match status" value="1"/>
</dbReference>
<organism evidence="2 3">
    <name type="scientific">Pseudarthrobacter enclensis</name>
    <dbReference type="NCBI Taxonomy" id="993070"/>
    <lineage>
        <taxon>Bacteria</taxon>
        <taxon>Bacillati</taxon>
        <taxon>Actinomycetota</taxon>
        <taxon>Actinomycetes</taxon>
        <taxon>Micrococcales</taxon>
        <taxon>Micrococcaceae</taxon>
        <taxon>Pseudarthrobacter</taxon>
    </lineage>
</organism>
<protein>
    <submittedName>
        <fullName evidence="2">IS30 family transposase</fullName>
    </submittedName>
</protein>
<gene>
    <name evidence="2" type="ORF">J2X98_002665</name>
</gene>
<dbReference type="Pfam" id="PF13936">
    <property type="entry name" value="HTH_38"/>
    <property type="match status" value="1"/>
</dbReference>
<name>A0ABT9RV23_9MICC</name>
<evidence type="ECO:0000259" key="1">
    <source>
        <dbReference type="Pfam" id="PF13936"/>
    </source>
</evidence>
<reference evidence="2 3" key="1">
    <citation type="submission" date="2023-07" db="EMBL/GenBank/DDBJ databases">
        <title>Sorghum-associated microbial communities from plants grown in Nebraska, USA.</title>
        <authorList>
            <person name="Schachtman D."/>
        </authorList>
    </citation>
    <scope>NUCLEOTIDE SEQUENCE [LARGE SCALE GENOMIC DNA]</scope>
    <source>
        <strain evidence="2 3">CC222</strain>
    </source>
</reference>
<dbReference type="EMBL" id="JAUSRE010000013">
    <property type="protein sequence ID" value="MDP9889067.1"/>
    <property type="molecule type" value="Genomic_DNA"/>
</dbReference>
<proteinExistence type="predicted"/>
<accession>A0ABT9RV23</accession>
<dbReference type="Proteomes" id="UP001226577">
    <property type="component" value="Unassembled WGS sequence"/>
</dbReference>
<dbReference type="InterPro" id="IPR009057">
    <property type="entry name" value="Homeodomain-like_sf"/>
</dbReference>
<keyword evidence="3" id="KW-1185">Reference proteome</keyword>
<dbReference type="SUPFAM" id="SSF46689">
    <property type="entry name" value="Homeodomain-like"/>
    <property type="match status" value="1"/>
</dbReference>
<dbReference type="PANTHER" id="PTHR10948">
    <property type="entry name" value="TRANSPOSASE"/>
    <property type="match status" value="1"/>
</dbReference>
<evidence type="ECO:0000313" key="2">
    <source>
        <dbReference type="EMBL" id="MDP9889067.1"/>
    </source>
</evidence>
<dbReference type="InterPro" id="IPR051917">
    <property type="entry name" value="Transposase-Integrase"/>
</dbReference>